<sequence length="327" mass="36777">MLDTILDVTLRDGGYLNRWQFSWENANHLLAFLHQQGLRNVEVGFVRSPQLQTTTVNGCPPEFLAKLRQFHPDMNLVCMLNPADGDWQAAVADKLEHISLLRMPCTVELIDLALEIAHAIKQECNDIRISLNLICVSSYSLEEIKGLLSRIAVSRDVDIVYLADSRGALYPSDVQTLISSAREICPQALGFHAHNTQGYAIQNSDRAVAYGCEWIDVTLNSFGLAGGNTSLEGYLTHHQLQPEGIDLEVAVREFCQDHLPLSHPPLAVQQLYRKLAEKNIDPVWSQKLEEKYPNNLHDWVSRVSRQDYKTLESVLGAIDALRSPVLR</sequence>
<dbReference type="PROSITE" id="PS50991">
    <property type="entry name" value="PYR_CT"/>
    <property type="match status" value="1"/>
</dbReference>
<dbReference type="Pfam" id="PF00682">
    <property type="entry name" value="HMGL-like"/>
    <property type="match status" value="1"/>
</dbReference>
<dbReference type="Proteomes" id="UP001235303">
    <property type="component" value="Unassembled WGS sequence"/>
</dbReference>
<evidence type="ECO:0000259" key="2">
    <source>
        <dbReference type="PROSITE" id="PS50991"/>
    </source>
</evidence>
<name>A0ABT7ARE1_9CYAN</name>
<evidence type="ECO:0000313" key="3">
    <source>
        <dbReference type="EMBL" id="MDJ1169473.1"/>
    </source>
</evidence>
<gene>
    <name evidence="3" type="ORF">PMG71_08545</name>
</gene>
<dbReference type="Gene3D" id="3.20.20.70">
    <property type="entry name" value="Aldolase class I"/>
    <property type="match status" value="1"/>
</dbReference>
<dbReference type="EMBL" id="JAQOSP010000060">
    <property type="protein sequence ID" value="MDJ1169473.1"/>
    <property type="molecule type" value="Genomic_DNA"/>
</dbReference>
<evidence type="ECO:0000313" key="4">
    <source>
        <dbReference type="Proteomes" id="UP001235303"/>
    </source>
</evidence>
<evidence type="ECO:0000256" key="1">
    <source>
        <dbReference type="ARBA" id="ARBA00023211"/>
    </source>
</evidence>
<accession>A0ABT7ARE1</accession>
<feature type="domain" description="Pyruvate carboxyltransferase" evidence="2">
    <location>
        <begin position="3"/>
        <end position="255"/>
    </location>
</feature>
<keyword evidence="1" id="KW-0464">Manganese</keyword>
<comment type="caution">
    <text evidence="3">The sequence shown here is derived from an EMBL/GenBank/DDBJ whole genome shotgun (WGS) entry which is preliminary data.</text>
</comment>
<reference evidence="3 4" key="1">
    <citation type="submission" date="2023-01" db="EMBL/GenBank/DDBJ databases">
        <title>Novel diversity within Roseofilum (Cyanobacteria; Desertifilaceae) from marine benthic mats with descriptions of four novel species.</title>
        <authorList>
            <person name="Wang Y."/>
            <person name="Berthold D.E."/>
            <person name="Hu J."/>
            <person name="Lefler F.W."/>
            <person name="Laughinghouse H.D. IV."/>
        </authorList>
    </citation>
    <scope>NUCLEOTIDE SEQUENCE [LARGE SCALE GENOMIC DNA]</scope>
    <source>
        <strain evidence="3 4">BLCC-M154</strain>
    </source>
</reference>
<proteinExistence type="predicted"/>
<dbReference type="InterPro" id="IPR050073">
    <property type="entry name" value="2-IPM_HCS-like"/>
</dbReference>
<organism evidence="3 4">
    <name type="scientific">Roseofilum acuticapitatum BLCC-M154</name>
    <dbReference type="NCBI Taxonomy" id="3022444"/>
    <lineage>
        <taxon>Bacteria</taxon>
        <taxon>Bacillati</taxon>
        <taxon>Cyanobacteriota</taxon>
        <taxon>Cyanophyceae</taxon>
        <taxon>Desertifilales</taxon>
        <taxon>Desertifilaceae</taxon>
        <taxon>Roseofilum</taxon>
        <taxon>Roseofilum acuticapitatum</taxon>
    </lineage>
</organism>
<protein>
    <recommendedName>
        <fullName evidence="2">Pyruvate carboxyltransferase domain-containing protein</fullName>
    </recommendedName>
</protein>
<dbReference type="InterPro" id="IPR013785">
    <property type="entry name" value="Aldolase_TIM"/>
</dbReference>
<dbReference type="InterPro" id="IPR000891">
    <property type="entry name" value="PYR_CT"/>
</dbReference>
<keyword evidence="4" id="KW-1185">Reference proteome</keyword>
<dbReference type="PANTHER" id="PTHR10277">
    <property type="entry name" value="HOMOCITRATE SYNTHASE-RELATED"/>
    <property type="match status" value="1"/>
</dbReference>
<dbReference type="SUPFAM" id="SSF51569">
    <property type="entry name" value="Aldolase"/>
    <property type="match status" value="1"/>
</dbReference>
<dbReference type="PANTHER" id="PTHR10277:SF9">
    <property type="entry name" value="2-ISOPROPYLMALATE SYNTHASE 1, CHLOROPLASTIC-RELATED"/>
    <property type="match status" value="1"/>
</dbReference>
<dbReference type="RefSeq" id="WP_283753230.1">
    <property type="nucleotide sequence ID" value="NZ_JAQOSP010000060.1"/>
</dbReference>